<evidence type="ECO:0000256" key="8">
    <source>
        <dbReference type="ARBA" id="ARBA00048617"/>
    </source>
</evidence>
<evidence type="ECO:0000313" key="12">
    <source>
        <dbReference type="Proteomes" id="UP000275356"/>
    </source>
</evidence>
<dbReference type="GO" id="GO:0008168">
    <property type="term" value="F:methyltransferase activity"/>
    <property type="evidence" value="ECO:0007669"/>
    <property type="project" value="UniProtKB-KW"/>
</dbReference>
<organism evidence="11 12">
    <name type="scientific">Salana multivorans</name>
    <dbReference type="NCBI Taxonomy" id="120377"/>
    <lineage>
        <taxon>Bacteria</taxon>
        <taxon>Bacillati</taxon>
        <taxon>Actinomycetota</taxon>
        <taxon>Actinomycetes</taxon>
        <taxon>Micrococcales</taxon>
        <taxon>Beutenbergiaceae</taxon>
        <taxon>Salana</taxon>
    </lineage>
</organism>
<keyword evidence="12" id="KW-1185">Reference proteome</keyword>
<comment type="pathway">
    <text evidence="1 9">Porphyrin-containing compound metabolism; protoporphyrin-IX biosynthesis; coproporphyrinogen-III from 5-aminolevulinate: step 3/4.</text>
</comment>
<evidence type="ECO:0000313" key="11">
    <source>
        <dbReference type="EMBL" id="ROR96795.1"/>
    </source>
</evidence>
<dbReference type="GO" id="GO:0006780">
    <property type="term" value="P:uroporphyrinogen III biosynthetic process"/>
    <property type="evidence" value="ECO:0007669"/>
    <property type="project" value="UniProtKB-UniRule"/>
</dbReference>
<keyword evidence="11" id="KW-0808">Transferase</keyword>
<keyword evidence="4 9" id="KW-0456">Lyase</keyword>
<evidence type="ECO:0000256" key="5">
    <source>
        <dbReference type="ARBA" id="ARBA00023244"/>
    </source>
</evidence>
<proteinExistence type="inferred from homology"/>
<dbReference type="PANTHER" id="PTHR38042:SF1">
    <property type="entry name" value="UROPORPHYRINOGEN-III SYNTHASE, CHLOROPLASTIC"/>
    <property type="match status" value="1"/>
</dbReference>
<dbReference type="EMBL" id="RKHQ01000001">
    <property type="protein sequence ID" value="ROR96795.1"/>
    <property type="molecule type" value="Genomic_DNA"/>
</dbReference>
<dbReference type="GO" id="GO:0004852">
    <property type="term" value="F:uroporphyrinogen-III synthase activity"/>
    <property type="evidence" value="ECO:0007669"/>
    <property type="project" value="UniProtKB-UniRule"/>
</dbReference>
<evidence type="ECO:0000256" key="7">
    <source>
        <dbReference type="ARBA" id="ARBA00040167"/>
    </source>
</evidence>
<evidence type="ECO:0000256" key="1">
    <source>
        <dbReference type="ARBA" id="ARBA00004772"/>
    </source>
</evidence>
<evidence type="ECO:0000256" key="6">
    <source>
        <dbReference type="ARBA" id="ARBA00037589"/>
    </source>
</evidence>
<dbReference type="Pfam" id="PF02602">
    <property type="entry name" value="HEM4"/>
    <property type="match status" value="1"/>
</dbReference>
<keyword evidence="11" id="KW-0489">Methyltransferase</keyword>
<dbReference type="UniPathway" id="UPA00251">
    <property type="reaction ID" value="UER00320"/>
</dbReference>
<evidence type="ECO:0000256" key="9">
    <source>
        <dbReference type="RuleBase" id="RU366031"/>
    </source>
</evidence>
<dbReference type="OrthoDB" id="9815856at2"/>
<evidence type="ECO:0000259" key="10">
    <source>
        <dbReference type="Pfam" id="PF02602"/>
    </source>
</evidence>
<dbReference type="GO" id="GO:0032259">
    <property type="term" value="P:methylation"/>
    <property type="evidence" value="ECO:0007669"/>
    <property type="project" value="UniProtKB-KW"/>
</dbReference>
<keyword evidence="5 9" id="KW-0627">Porphyrin biosynthesis</keyword>
<dbReference type="GO" id="GO:0006782">
    <property type="term" value="P:protoporphyrinogen IX biosynthetic process"/>
    <property type="evidence" value="ECO:0007669"/>
    <property type="project" value="UniProtKB-UniRule"/>
</dbReference>
<comment type="caution">
    <text evidence="11">The sequence shown here is derived from an EMBL/GenBank/DDBJ whole genome shotgun (WGS) entry which is preliminary data.</text>
</comment>
<name>A0A3N2DAH2_9MICO</name>
<dbReference type="RefSeq" id="WP_123738927.1">
    <property type="nucleotide sequence ID" value="NZ_RKHQ01000001.1"/>
</dbReference>
<evidence type="ECO:0000256" key="4">
    <source>
        <dbReference type="ARBA" id="ARBA00023239"/>
    </source>
</evidence>
<comment type="catalytic activity">
    <reaction evidence="8 9">
        <text>hydroxymethylbilane = uroporphyrinogen III + H2O</text>
        <dbReference type="Rhea" id="RHEA:18965"/>
        <dbReference type="ChEBI" id="CHEBI:15377"/>
        <dbReference type="ChEBI" id="CHEBI:57308"/>
        <dbReference type="ChEBI" id="CHEBI:57845"/>
        <dbReference type="EC" id="4.2.1.75"/>
    </reaction>
</comment>
<accession>A0A3N2DAH2</accession>
<feature type="domain" description="Tetrapyrrole biosynthesis uroporphyrinogen III synthase" evidence="10">
    <location>
        <begin position="18"/>
        <end position="226"/>
    </location>
</feature>
<dbReference type="Proteomes" id="UP000275356">
    <property type="component" value="Unassembled WGS sequence"/>
</dbReference>
<comment type="similarity">
    <text evidence="2 9">Belongs to the uroporphyrinogen-III synthase family.</text>
</comment>
<sequence>MTSLVGRTVLLAQNRPERWVAEVEARGGVALVAPVQTVEPAIDPAGLPRALGGLEPGDWLVLTSPSAVSALAAAGAVPAGIRVAVVGPGTRDAAREIGLEPELTPDDASAAGLLAAWPETASGTRALLPLSSLAPDTLARGLADRGLAPVRVEAYRVEPSPLPGPARAALAERAVDAVVLSSASSARRLVSVAPWLPRVVACIGESTAAAARAAGLDVTLVASRPVPGVVVAELADVLRTDRPAESP</sequence>
<dbReference type="Gene3D" id="3.40.50.10090">
    <property type="match status" value="2"/>
</dbReference>
<dbReference type="InterPro" id="IPR036108">
    <property type="entry name" value="4pyrrol_syn_uPrphyn_synt_sf"/>
</dbReference>
<evidence type="ECO:0000256" key="3">
    <source>
        <dbReference type="ARBA" id="ARBA00013109"/>
    </source>
</evidence>
<gene>
    <name evidence="11" type="ORF">EDD28_1386</name>
</gene>
<dbReference type="AlphaFoldDB" id="A0A3N2DAH2"/>
<dbReference type="EC" id="4.2.1.75" evidence="3 9"/>
<comment type="function">
    <text evidence="6 9">Catalyzes cyclization of the linear tetrapyrrole, hydroxymethylbilane, to the macrocyclic uroporphyrinogen III.</text>
</comment>
<dbReference type="InterPro" id="IPR039793">
    <property type="entry name" value="UROS/Hem4"/>
</dbReference>
<evidence type="ECO:0000256" key="2">
    <source>
        <dbReference type="ARBA" id="ARBA00008133"/>
    </source>
</evidence>
<dbReference type="SUPFAM" id="SSF69618">
    <property type="entry name" value="HemD-like"/>
    <property type="match status" value="1"/>
</dbReference>
<reference evidence="11 12" key="1">
    <citation type="submission" date="2018-11" db="EMBL/GenBank/DDBJ databases">
        <title>Sequencing the genomes of 1000 actinobacteria strains.</title>
        <authorList>
            <person name="Klenk H.-P."/>
        </authorList>
    </citation>
    <scope>NUCLEOTIDE SEQUENCE [LARGE SCALE GENOMIC DNA]</scope>
    <source>
        <strain evidence="11 12">DSM 13521</strain>
    </source>
</reference>
<dbReference type="CDD" id="cd06578">
    <property type="entry name" value="HemD"/>
    <property type="match status" value="1"/>
</dbReference>
<dbReference type="InterPro" id="IPR003754">
    <property type="entry name" value="4pyrrol_synth_uPrphyn_synth"/>
</dbReference>
<dbReference type="PANTHER" id="PTHR38042">
    <property type="entry name" value="UROPORPHYRINOGEN-III SYNTHASE, CHLOROPLASTIC"/>
    <property type="match status" value="1"/>
</dbReference>
<protein>
    <recommendedName>
        <fullName evidence="7 9">Uroporphyrinogen-III synthase</fullName>
        <ecNumber evidence="3 9">4.2.1.75</ecNumber>
    </recommendedName>
</protein>